<organism evidence="2 3">
    <name type="scientific">Amylibacter marinus</name>
    <dbReference type="NCBI Taxonomy" id="1475483"/>
    <lineage>
        <taxon>Bacteria</taxon>
        <taxon>Pseudomonadati</taxon>
        <taxon>Pseudomonadota</taxon>
        <taxon>Alphaproteobacteria</taxon>
        <taxon>Rhodobacterales</taxon>
        <taxon>Paracoccaceae</taxon>
        <taxon>Amylibacter</taxon>
    </lineage>
</organism>
<dbReference type="RefSeq" id="WP_284376443.1">
    <property type="nucleotide sequence ID" value="NZ_BSNN01000002.1"/>
</dbReference>
<name>A0ABQ5VT35_9RHOB</name>
<keyword evidence="3" id="KW-1185">Reference proteome</keyword>
<evidence type="ECO:0000313" key="3">
    <source>
        <dbReference type="Proteomes" id="UP001156694"/>
    </source>
</evidence>
<feature type="domain" description="DUF1023" evidence="1">
    <location>
        <begin position="126"/>
        <end position="189"/>
    </location>
</feature>
<dbReference type="InterPro" id="IPR029058">
    <property type="entry name" value="AB_hydrolase_fold"/>
</dbReference>
<evidence type="ECO:0000313" key="2">
    <source>
        <dbReference type="EMBL" id="GLQ34583.1"/>
    </source>
</evidence>
<dbReference type="EMBL" id="BSNN01000002">
    <property type="protein sequence ID" value="GLQ34583.1"/>
    <property type="molecule type" value="Genomic_DNA"/>
</dbReference>
<gene>
    <name evidence="2" type="ORF">GCM10007939_08660</name>
</gene>
<dbReference type="Pfam" id="PF06259">
    <property type="entry name" value="Abhydrolase_8"/>
    <property type="match status" value="1"/>
</dbReference>
<evidence type="ECO:0000259" key="1">
    <source>
        <dbReference type="Pfam" id="PF06259"/>
    </source>
</evidence>
<sequence length="343" mass="38755">MKYDPLFHFKTQVPLRMFPINSWGRRICNPDQPARDYRTLLRHQLARTPVENPITLMVHGAGFSPFSHRANPQETLFGSRGDSTGEKWADRAWAMRFAPSTRNPRDCLAITYGWHATGDHWTAASNLMDTRTRAEQEAPFLAQLLDSLRQIDPARTVNILCHGMGAHLVLLALSRLTASTVARVVLIDAQTFDTDALLALNRPVTKGISFYNMCNDAAIHTTRWANRILPNAGKLDSLVAFGFAFKRKNWIDIRTGFEQKSQAKLGWRAGLSNRRHSVANCHWSGTLPPLANARMVRILFQAPRTEIEDLRPKGEATVPLPFRPRNNPLLRDVLYNFGPRLAS</sequence>
<dbReference type="InterPro" id="IPR010427">
    <property type="entry name" value="DUF1023"/>
</dbReference>
<accession>A0ABQ5VT35</accession>
<dbReference type="Proteomes" id="UP001156694">
    <property type="component" value="Unassembled WGS sequence"/>
</dbReference>
<dbReference type="Gene3D" id="3.40.50.1820">
    <property type="entry name" value="alpha/beta hydrolase"/>
    <property type="match status" value="1"/>
</dbReference>
<comment type="caution">
    <text evidence="2">The sequence shown here is derived from an EMBL/GenBank/DDBJ whole genome shotgun (WGS) entry which is preliminary data.</text>
</comment>
<protein>
    <recommendedName>
        <fullName evidence="1">DUF1023 domain-containing protein</fullName>
    </recommendedName>
</protein>
<dbReference type="SUPFAM" id="SSF53474">
    <property type="entry name" value="alpha/beta-Hydrolases"/>
    <property type="match status" value="1"/>
</dbReference>
<proteinExistence type="predicted"/>
<reference evidence="3" key="1">
    <citation type="journal article" date="2019" name="Int. J. Syst. Evol. Microbiol.">
        <title>The Global Catalogue of Microorganisms (GCM) 10K type strain sequencing project: providing services to taxonomists for standard genome sequencing and annotation.</title>
        <authorList>
            <consortium name="The Broad Institute Genomics Platform"/>
            <consortium name="The Broad Institute Genome Sequencing Center for Infectious Disease"/>
            <person name="Wu L."/>
            <person name="Ma J."/>
        </authorList>
    </citation>
    <scope>NUCLEOTIDE SEQUENCE [LARGE SCALE GENOMIC DNA]</scope>
    <source>
        <strain evidence="3">NBRC 110140</strain>
    </source>
</reference>